<evidence type="ECO:0000313" key="2">
    <source>
        <dbReference type="Proteomes" id="UP001215712"/>
    </source>
</evidence>
<name>A0AAD6HAA4_9EURO</name>
<accession>A0AAD6HAA4</accession>
<protein>
    <submittedName>
        <fullName evidence="1">Carboxylesterase</fullName>
    </submittedName>
</protein>
<dbReference type="GO" id="GO:0072330">
    <property type="term" value="P:monocarboxylic acid biosynthetic process"/>
    <property type="evidence" value="ECO:0007669"/>
    <property type="project" value="UniProtKB-ARBA"/>
</dbReference>
<dbReference type="InterPro" id="IPR029058">
    <property type="entry name" value="AB_hydrolase_fold"/>
</dbReference>
<keyword evidence="2" id="KW-1185">Reference proteome</keyword>
<gene>
    <name evidence="1" type="ORF">N7493_011658</name>
</gene>
<dbReference type="AlphaFoldDB" id="A0AAD6HAA4"/>
<sequence length="68" mass="7632">MCQWLPMPIWANFIETGNPNGADTTVEWPAVSTTKKSIHHVGDGWDPIPIAWSKKVALYKDWFATSTS</sequence>
<evidence type="ECO:0000313" key="1">
    <source>
        <dbReference type="EMBL" id="KAJ5703269.1"/>
    </source>
</evidence>
<organism evidence="1 2">
    <name type="scientific">Penicillium malachiteum</name>
    <dbReference type="NCBI Taxonomy" id="1324776"/>
    <lineage>
        <taxon>Eukaryota</taxon>
        <taxon>Fungi</taxon>
        <taxon>Dikarya</taxon>
        <taxon>Ascomycota</taxon>
        <taxon>Pezizomycotina</taxon>
        <taxon>Eurotiomycetes</taxon>
        <taxon>Eurotiomycetidae</taxon>
        <taxon>Eurotiales</taxon>
        <taxon>Aspergillaceae</taxon>
        <taxon>Penicillium</taxon>
    </lineage>
</organism>
<dbReference type="Proteomes" id="UP001215712">
    <property type="component" value="Unassembled WGS sequence"/>
</dbReference>
<dbReference type="SUPFAM" id="SSF53474">
    <property type="entry name" value="alpha/beta-Hydrolases"/>
    <property type="match status" value="1"/>
</dbReference>
<reference evidence="1" key="1">
    <citation type="journal article" date="2023" name="IMA Fungus">
        <title>Comparative genomic study of the Penicillium genus elucidates a diverse pangenome and 15 lateral gene transfer events.</title>
        <authorList>
            <person name="Petersen C."/>
            <person name="Sorensen T."/>
            <person name="Nielsen M.R."/>
            <person name="Sondergaard T.E."/>
            <person name="Sorensen J.L."/>
            <person name="Fitzpatrick D.A."/>
            <person name="Frisvad J.C."/>
            <person name="Nielsen K.L."/>
        </authorList>
    </citation>
    <scope>NUCLEOTIDE SEQUENCE</scope>
    <source>
        <strain evidence="1">IBT 17514</strain>
    </source>
</reference>
<dbReference type="GO" id="GO:0017000">
    <property type="term" value="P:antibiotic biosynthetic process"/>
    <property type="evidence" value="ECO:0007669"/>
    <property type="project" value="UniProtKB-ARBA"/>
</dbReference>
<proteinExistence type="predicted"/>
<dbReference type="EMBL" id="JAQJAN010000023">
    <property type="protein sequence ID" value="KAJ5703269.1"/>
    <property type="molecule type" value="Genomic_DNA"/>
</dbReference>
<dbReference type="Gene3D" id="3.40.50.1820">
    <property type="entry name" value="alpha/beta hydrolase"/>
    <property type="match status" value="1"/>
</dbReference>
<reference evidence="1" key="2">
    <citation type="submission" date="2023-01" db="EMBL/GenBank/DDBJ databases">
        <authorList>
            <person name="Petersen C."/>
        </authorList>
    </citation>
    <scope>NUCLEOTIDE SEQUENCE</scope>
    <source>
        <strain evidence="1">IBT 17514</strain>
    </source>
</reference>
<comment type="caution">
    <text evidence="1">The sequence shown here is derived from an EMBL/GenBank/DDBJ whole genome shotgun (WGS) entry which is preliminary data.</text>
</comment>